<accession>A0A8H6JJN2</accession>
<feature type="compositionally biased region" description="Polar residues" evidence="1">
    <location>
        <begin position="860"/>
        <end position="880"/>
    </location>
</feature>
<feature type="compositionally biased region" description="Low complexity" evidence="1">
    <location>
        <begin position="698"/>
        <end position="720"/>
    </location>
</feature>
<dbReference type="EMBL" id="WIGO01000393">
    <property type="protein sequence ID" value="KAF6813891.1"/>
    <property type="molecule type" value="Genomic_DNA"/>
</dbReference>
<protein>
    <recommendedName>
        <fullName evidence="4">DNA binding domain with preference for A/T rich regions-like protein</fullName>
    </recommendedName>
</protein>
<feature type="compositionally biased region" description="Polar residues" evidence="1">
    <location>
        <begin position="445"/>
        <end position="474"/>
    </location>
</feature>
<feature type="compositionally biased region" description="Polar residues" evidence="1">
    <location>
        <begin position="295"/>
        <end position="308"/>
    </location>
</feature>
<name>A0A8H6JJN2_9PEZI</name>
<feature type="region of interest" description="Disordered" evidence="1">
    <location>
        <begin position="632"/>
        <end position="769"/>
    </location>
</feature>
<feature type="compositionally biased region" description="Low complexity" evidence="1">
    <location>
        <begin position="651"/>
        <end position="667"/>
    </location>
</feature>
<feature type="compositionally biased region" description="Polar residues" evidence="1">
    <location>
        <begin position="728"/>
        <end position="746"/>
    </location>
</feature>
<feature type="region of interest" description="Disordered" evidence="1">
    <location>
        <begin position="203"/>
        <end position="260"/>
    </location>
</feature>
<gene>
    <name evidence="2" type="ORF">CPLU01_14531</name>
</gene>
<feature type="region of interest" description="Disordered" evidence="1">
    <location>
        <begin position="110"/>
        <end position="130"/>
    </location>
</feature>
<reference evidence="2" key="1">
    <citation type="journal article" date="2020" name="Phytopathology">
        <title>Genome Sequence Resources of Colletotrichum truncatum, C. plurivorum, C. musicola, and C. sojae: Four Species Pathogenic to Soybean (Glycine max).</title>
        <authorList>
            <person name="Rogerio F."/>
            <person name="Boufleur T.R."/>
            <person name="Ciampi-Guillardi M."/>
            <person name="Sukno S.A."/>
            <person name="Thon M.R."/>
            <person name="Massola Junior N.S."/>
            <person name="Baroncelli R."/>
        </authorList>
    </citation>
    <scope>NUCLEOTIDE SEQUENCE</scope>
    <source>
        <strain evidence="2">LFN00145</strain>
    </source>
</reference>
<feature type="region of interest" description="Disordered" evidence="1">
    <location>
        <begin position="788"/>
        <end position="817"/>
    </location>
</feature>
<feature type="compositionally biased region" description="Polar residues" evidence="1">
    <location>
        <begin position="532"/>
        <end position="549"/>
    </location>
</feature>
<organism evidence="2 3">
    <name type="scientific">Colletotrichum plurivorum</name>
    <dbReference type="NCBI Taxonomy" id="2175906"/>
    <lineage>
        <taxon>Eukaryota</taxon>
        <taxon>Fungi</taxon>
        <taxon>Dikarya</taxon>
        <taxon>Ascomycota</taxon>
        <taxon>Pezizomycotina</taxon>
        <taxon>Sordariomycetes</taxon>
        <taxon>Hypocreomycetidae</taxon>
        <taxon>Glomerellales</taxon>
        <taxon>Glomerellaceae</taxon>
        <taxon>Colletotrichum</taxon>
        <taxon>Colletotrichum orchidearum species complex</taxon>
    </lineage>
</organism>
<feature type="compositionally biased region" description="Basic residues" evidence="1">
    <location>
        <begin position="489"/>
        <end position="503"/>
    </location>
</feature>
<feature type="compositionally biased region" description="Polar residues" evidence="1">
    <location>
        <begin position="632"/>
        <end position="650"/>
    </location>
</feature>
<evidence type="ECO:0000313" key="2">
    <source>
        <dbReference type="EMBL" id="KAF6813891.1"/>
    </source>
</evidence>
<evidence type="ECO:0008006" key="4">
    <source>
        <dbReference type="Google" id="ProtNLM"/>
    </source>
</evidence>
<feature type="compositionally biased region" description="Basic residues" evidence="1">
    <location>
        <begin position="217"/>
        <end position="240"/>
    </location>
</feature>
<feature type="compositionally biased region" description="Low complexity" evidence="1">
    <location>
        <begin position="605"/>
        <end position="615"/>
    </location>
</feature>
<feature type="compositionally biased region" description="Basic residues" evidence="1">
    <location>
        <begin position="368"/>
        <end position="384"/>
    </location>
</feature>
<feature type="compositionally biased region" description="Polar residues" evidence="1">
    <location>
        <begin position="112"/>
        <end position="121"/>
    </location>
</feature>
<dbReference type="Proteomes" id="UP000654918">
    <property type="component" value="Unassembled WGS sequence"/>
</dbReference>
<feature type="region of interest" description="Disordered" evidence="1">
    <location>
        <begin position="280"/>
        <end position="403"/>
    </location>
</feature>
<sequence length="895" mass="95474">MEVCPPNLPAFGRASARQGSFGPPVHDDIPDLYRDGRVRNPVPSKLKGKTDVRNGNFGVMHIDLTTTNEARERDAAAKRTSEGTQLAAKLAQTDHYVPIKRSKFVYRPDHQASLSSPQPTGSHHRTTPLTAAETKAEQARLLTLLKSLHPVLVVDQLCKALAFFGGIPGAQGSNNTSFPLSAEANGTGSLFVGWLAEIFPAPGQGRSGLTTQQPTAKRVRGRPRGSKNVKNKEKTLRKRLALVGRPPQAPEGSCAADGLSDGITADDSWVDVDEAIVVTEEDAAGGRQVEDKSTDTANPSAGTHTTACLSAGSGLSGNGGAESASLTPTPRRRGRPKGSKNRPKDATKKVNTAGPDVAPENVEFRNIVVKKRKPGPGRPKGSKNRPKEPVIDAQPDTSSLQTAQAAQAAEAIEATEAAENQSNAPISGVSQVVQQHASIMASARPASTQPLQTSPRQQAVLPPTTSHANPQSSARPCAVESSIVGISKGVKRKRKPSTHHTKTTKAIEIPSTTAQISVHGTADPGLALGSGEFTSSRATDVTSTENSMVQPPPVKRKKVPRSLPPPQQPSPNSENHQPVDSGQAVEVSDGVRMPESRSSMDDYESSTVDADSSASVPTTMDQINMLANHASSQPNINAQGTTPDLRTSYNQSRASSGGSSQMSSSRQLPVGPYSMSLAAGSSQRMYGHTRPARGQYGQMPHRQQRHQQYQHQQQQDSGQQANLYARPSAQQQHQGSSGLRQTSSAARQDRDSFNGSVNEEGFHGLTTMSHQPAYRPHILAIASLRDGYSNPASRTSQSSSFHARQVHHVPEESTPSYHEYSDQAFMDMTSLDSSQQAGLGAVGQPTYNLDDVTLHRSASSVNPAYNSATGMSHSPDNGISESALRERMYNTSRRQ</sequence>
<feature type="compositionally biased region" description="Basic residues" evidence="1">
    <location>
        <begin position="330"/>
        <end position="341"/>
    </location>
</feature>
<feature type="region of interest" description="Disordered" evidence="1">
    <location>
        <begin position="440"/>
        <end position="615"/>
    </location>
</feature>
<feature type="region of interest" description="Disordered" evidence="1">
    <location>
        <begin position="860"/>
        <end position="895"/>
    </location>
</feature>
<comment type="caution">
    <text evidence="2">The sequence shown here is derived from an EMBL/GenBank/DDBJ whole genome shotgun (WGS) entry which is preliminary data.</text>
</comment>
<keyword evidence="3" id="KW-1185">Reference proteome</keyword>
<evidence type="ECO:0000256" key="1">
    <source>
        <dbReference type="SAM" id="MobiDB-lite"/>
    </source>
</evidence>
<evidence type="ECO:0000313" key="3">
    <source>
        <dbReference type="Proteomes" id="UP000654918"/>
    </source>
</evidence>
<proteinExistence type="predicted"/>
<feature type="compositionally biased region" description="Polar residues" evidence="1">
    <location>
        <begin position="790"/>
        <end position="802"/>
    </location>
</feature>
<dbReference type="AlphaFoldDB" id="A0A8H6JJN2"/>